<protein>
    <recommendedName>
        <fullName evidence="7">Target of rapamycin complex subunit lst8</fullName>
        <shortName evidence="7">TORC subunit lst8</shortName>
    </recommendedName>
</protein>
<dbReference type="GO" id="GO:0031931">
    <property type="term" value="C:TORC1 complex"/>
    <property type="evidence" value="ECO:0007669"/>
    <property type="project" value="UniProtKB-UniRule"/>
</dbReference>
<feature type="repeat" description="WD" evidence="6">
    <location>
        <begin position="221"/>
        <end position="262"/>
    </location>
</feature>
<feature type="repeat" description="WD" evidence="6">
    <location>
        <begin position="90"/>
        <end position="131"/>
    </location>
</feature>
<dbReference type="FunFam" id="2.130.10.10:FF:000505">
    <property type="entry name" value="Blast:Protein LST8 homolog"/>
    <property type="match status" value="1"/>
</dbReference>
<feature type="repeat" description="WD" evidence="6">
    <location>
        <begin position="23"/>
        <end position="46"/>
    </location>
</feature>
<dbReference type="InterPro" id="IPR019775">
    <property type="entry name" value="WD40_repeat_CS"/>
</dbReference>
<evidence type="ECO:0000256" key="2">
    <source>
        <dbReference type="ARBA" id="ARBA00009890"/>
    </source>
</evidence>
<dbReference type="GO" id="GO:0032535">
    <property type="term" value="P:regulation of cellular component size"/>
    <property type="evidence" value="ECO:0007669"/>
    <property type="project" value="UniProtKB-ARBA"/>
</dbReference>
<dbReference type="InterPro" id="IPR001680">
    <property type="entry name" value="WD40_rpt"/>
</dbReference>
<dbReference type="InterPro" id="IPR037588">
    <property type="entry name" value="MLST8"/>
</dbReference>
<keyword evidence="4 6" id="KW-0853">WD repeat</keyword>
<evidence type="ECO:0000256" key="1">
    <source>
        <dbReference type="ARBA" id="ARBA00004496"/>
    </source>
</evidence>
<organism evidence="8 9">
    <name type="scientific">Aphis craccivora</name>
    <name type="common">Cowpea aphid</name>
    <dbReference type="NCBI Taxonomy" id="307492"/>
    <lineage>
        <taxon>Eukaryota</taxon>
        <taxon>Metazoa</taxon>
        <taxon>Ecdysozoa</taxon>
        <taxon>Arthropoda</taxon>
        <taxon>Hexapoda</taxon>
        <taxon>Insecta</taxon>
        <taxon>Pterygota</taxon>
        <taxon>Neoptera</taxon>
        <taxon>Paraneoptera</taxon>
        <taxon>Hemiptera</taxon>
        <taxon>Sternorrhyncha</taxon>
        <taxon>Aphidomorpha</taxon>
        <taxon>Aphidoidea</taxon>
        <taxon>Aphididae</taxon>
        <taxon>Aphidini</taxon>
        <taxon>Aphis</taxon>
        <taxon>Aphis</taxon>
    </lineage>
</organism>
<dbReference type="PROSITE" id="PS50294">
    <property type="entry name" value="WD_REPEATS_REGION"/>
    <property type="match status" value="2"/>
</dbReference>
<dbReference type="SUPFAM" id="SSF50978">
    <property type="entry name" value="WD40 repeat-like"/>
    <property type="match status" value="1"/>
</dbReference>
<comment type="caution">
    <text evidence="8">The sequence shown here is derived from an EMBL/GenBank/DDBJ whole genome shotgun (WGS) entry which is preliminary data.</text>
</comment>
<comment type="function">
    <text evidence="7">Subunit of TORC1 and TORC2, which regulate cell growth and survival in response to nutrient and hormonal signals.</text>
</comment>
<dbReference type="GO" id="GO:0005737">
    <property type="term" value="C:cytoplasm"/>
    <property type="evidence" value="ECO:0007669"/>
    <property type="project" value="UniProtKB-SubCell"/>
</dbReference>
<dbReference type="GO" id="GO:0032956">
    <property type="term" value="P:regulation of actin cytoskeleton organization"/>
    <property type="evidence" value="ECO:0007669"/>
    <property type="project" value="TreeGrafter"/>
</dbReference>
<dbReference type="Gene3D" id="2.130.10.10">
    <property type="entry name" value="YVTN repeat-like/Quinoprotein amine dehydrogenase"/>
    <property type="match status" value="1"/>
</dbReference>
<gene>
    <name evidence="8" type="ORF">FWK35_00007569</name>
</gene>
<dbReference type="OrthoDB" id="400at2759"/>
<keyword evidence="5 7" id="KW-0677">Repeat</keyword>
<dbReference type="GO" id="GO:0031932">
    <property type="term" value="C:TORC2 complex"/>
    <property type="evidence" value="ECO:0007669"/>
    <property type="project" value="UniProtKB-UniRule"/>
</dbReference>
<dbReference type="GO" id="GO:0038203">
    <property type="term" value="P:TORC2 signaling"/>
    <property type="evidence" value="ECO:0007669"/>
    <property type="project" value="UniProtKB-ARBA"/>
</dbReference>
<evidence type="ECO:0000256" key="7">
    <source>
        <dbReference type="RuleBase" id="RU369068"/>
    </source>
</evidence>
<comment type="similarity">
    <text evidence="2 7">Belongs to the WD repeat LST8 family.</text>
</comment>
<feature type="non-terminal residue" evidence="8">
    <location>
        <position position="1"/>
    </location>
</feature>
<dbReference type="InterPro" id="IPR015943">
    <property type="entry name" value="WD40/YVTN_repeat-like_dom_sf"/>
</dbReference>
<dbReference type="PANTHER" id="PTHR19842">
    <property type="entry name" value="G BETA-LIKE PROTEIN GBL"/>
    <property type="match status" value="1"/>
</dbReference>
<evidence type="ECO:0000256" key="3">
    <source>
        <dbReference type="ARBA" id="ARBA00022490"/>
    </source>
</evidence>
<dbReference type="InterPro" id="IPR036322">
    <property type="entry name" value="WD40_repeat_dom_sf"/>
</dbReference>
<evidence type="ECO:0000256" key="4">
    <source>
        <dbReference type="ARBA" id="ARBA00022574"/>
    </source>
</evidence>
<dbReference type="SMART" id="SM00320">
    <property type="entry name" value="WD40"/>
    <property type="match status" value="7"/>
</dbReference>
<dbReference type="PANTHER" id="PTHR19842:SF0">
    <property type="entry name" value="TARGET OF RAPAMYCIN COMPLEX SUBUNIT LST8"/>
    <property type="match status" value="1"/>
</dbReference>
<dbReference type="PROSITE" id="PS50082">
    <property type="entry name" value="WD_REPEATS_2"/>
    <property type="match status" value="4"/>
</dbReference>
<sequence>QNIRLISLADKENHNNALTEKVLLATGGYDHTIKLWHANTGVCNRSLTHLDSQVNALEITPDRQLLAAAGFQHIRMYDLNSSNPNPILNYEGISKNITGVGFHEDGKWMFTCGEDCSARIWDLRSRNLLCQRIFQTTAPITSICLHPNQCELILGDQSGLLHIWDLKTDHNEQLIPEVDASIQCVAIDSSANYVASVNNKGNCYLWRYNGNGTKLSPEHKINAHRKYALHCKFSPDSTLLVTSSADHTALIWKTSDFSLKQELKNEKQRWVWDTAFSNDSEHLLTASSDFVARLWNVESGNIEREYEGHQKALTSLAFCDPYS</sequence>
<evidence type="ECO:0000313" key="8">
    <source>
        <dbReference type="EMBL" id="KAF0766258.1"/>
    </source>
</evidence>
<dbReference type="Proteomes" id="UP000478052">
    <property type="component" value="Unassembled WGS sequence"/>
</dbReference>
<reference evidence="8 9" key="1">
    <citation type="submission" date="2019-08" db="EMBL/GenBank/DDBJ databases">
        <title>Whole genome of Aphis craccivora.</title>
        <authorList>
            <person name="Voronova N.V."/>
            <person name="Shulinski R.S."/>
            <person name="Bandarenka Y.V."/>
            <person name="Zhorov D.G."/>
            <person name="Warner D."/>
        </authorList>
    </citation>
    <scope>NUCLEOTIDE SEQUENCE [LARGE SCALE GENOMIC DNA]</scope>
    <source>
        <strain evidence="8">180601</strain>
        <tissue evidence="8">Whole Body</tissue>
    </source>
</reference>
<name>A0A6G0Z683_APHCR</name>
<keyword evidence="9" id="KW-1185">Reference proteome</keyword>
<proteinExistence type="inferred from homology"/>
<accession>A0A6G0Z683</accession>
<evidence type="ECO:0000256" key="6">
    <source>
        <dbReference type="PROSITE-ProRule" id="PRU00221"/>
    </source>
</evidence>
<dbReference type="EMBL" id="VUJU01001233">
    <property type="protein sequence ID" value="KAF0766258.1"/>
    <property type="molecule type" value="Genomic_DNA"/>
</dbReference>
<dbReference type="Pfam" id="PF00400">
    <property type="entry name" value="WD40"/>
    <property type="match status" value="5"/>
</dbReference>
<evidence type="ECO:0000256" key="5">
    <source>
        <dbReference type="ARBA" id="ARBA00022737"/>
    </source>
</evidence>
<comment type="subunit">
    <text evidence="7">Part of TORC1 complex. Part of the TORC2 complex.</text>
</comment>
<evidence type="ECO:0000313" key="9">
    <source>
        <dbReference type="Proteomes" id="UP000478052"/>
    </source>
</evidence>
<keyword evidence="3 7" id="KW-0963">Cytoplasm</keyword>
<dbReference type="PROSITE" id="PS00678">
    <property type="entry name" value="WD_REPEATS_1"/>
    <property type="match status" value="2"/>
</dbReference>
<dbReference type="AlphaFoldDB" id="A0A6G0Z683"/>
<feature type="repeat" description="WD" evidence="6">
    <location>
        <begin position="271"/>
        <end position="305"/>
    </location>
</feature>
<dbReference type="GO" id="GO:0051897">
    <property type="term" value="P:positive regulation of phosphatidylinositol 3-kinase/protein kinase B signal transduction"/>
    <property type="evidence" value="ECO:0007669"/>
    <property type="project" value="UniProtKB-ARBA"/>
</dbReference>
<comment type="subcellular location">
    <subcellularLocation>
        <location evidence="1 7">Cytoplasm</location>
    </subcellularLocation>
</comment>